<proteinExistence type="predicted"/>
<accession>A0ABP0NU21</accession>
<dbReference type="EMBL" id="CAXAMN010022152">
    <property type="protein sequence ID" value="CAK9066938.1"/>
    <property type="molecule type" value="Genomic_DNA"/>
</dbReference>
<comment type="caution">
    <text evidence="1">The sequence shown here is derived from an EMBL/GenBank/DDBJ whole genome shotgun (WGS) entry which is preliminary data.</text>
</comment>
<evidence type="ECO:0000313" key="2">
    <source>
        <dbReference type="Proteomes" id="UP001642484"/>
    </source>
</evidence>
<sequence>MDLLSPKETSAAAFTEIMTLEPQLTADLRRQQMSLSPFGLRRQVEQDLVNDPPALLVLYGLRLPKSERFIRKSTRLLVSHDNMKGLGLLCDHQGNHQCHDIVAGGAPGVPSISEFAGAYPEKFVRAVLNTVEWFGQKMSNQGKPPVECSCVSHLEVIDDNVPDSSWPEVLAVGKNEAKPDSDLIPVLDKLHRNLGHPPNHDLVRILRHGQASDQALRLAKSFTRELCRSQIKPKVPLPAQPNRDLLNEPLQVVPATASLTDESIARAQALRTSARSALIQMQDDRALRVLRCAPEQLRPATNEEKVKEEGSAHILLNELMDHESSEFEVVSSGFEQDRAPQENTSMKHWGKTLITTGKLSKRDMSYAELATSPDSELVNYSRWLMAQKDRANMSPPIKDMIAYLLAFTELAETASDRFPDSTVPRRFKK</sequence>
<gene>
    <name evidence="1" type="ORF">CCMP2556_LOCUS32899</name>
</gene>
<reference evidence="1 2" key="1">
    <citation type="submission" date="2024-02" db="EMBL/GenBank/DDBJ databases">
        <authorList>
            <person name="Chen Y."/>
            <person name="Shah S."/>
            <person name="Dougan E. K."/>
            <person name="Thang M."/>
            <person name="Chan C."/>
        </authorList>
    </citation>
    <scope>NUCLEOTIDE SEQUENCE [LARGE SCALE GENOMIC DNA]</scope>
</reference>
<keyword evidence="2" id="KW-1185">Reference proteome</keyword>
<evidence type="ECO:0000313" key="1">
    <source>
        <dbReference type="EMBL" id="CAK9066938.1"/>
    </source>
</evidence>
<organism evidence="1 2">
    <name type="scientific">Durusdinium trenchii</name>
    <dbReference type="NCBI Taxonomy" id="1381693"/>
    <lineage>
        <taxon>Eukaryota</taxon>
        <taxon>Sar</taxon>
        <taxon>Alveolata</taxon>
        <taxon>Dinophyceae</taxon>
        <taxon>Suessiales</taxon>
        <taxon>Symbiodiniaceae</taxon>
        <taxon>Durusdinium</taxon>
    </lineage>
</organism>
<dbReference type="Proteomes" id="UP001642484">
    <property type="component" value="Unassembled WGS sequence"/>
</dbReference>
<protein>
    <submittedName>
        <fullName evidence="1">Uncharacterized protein</fullName>
    </submittedName>
</protein>
<name>A0ABP0NU21_9DINO</name>